<feature type="transmembrane region" description="Helical" evidence="2">
    <location>
        <begin position="12"/>
        <end position="35"/>
    </location>
</feature>
<dbReference type="Proteomes" id="UP000199137">
    <property type="component" value="Unassembled WGS sequence"/>
</dbReference>
<protein>
    <submittedName>
        <fullName evidence="3">Uncharacterized protein</fullName>
    </submittedName>
</protein>
<evidence type="ECO:0000256" key="1">
    <source>
        <dbReference type="SAM" id="MobiDB-lite"/>
    </source>
</evidence>
<keyword evidence="2" id="KW-1133">Transmembrane helix</keyword>
<keyword evidence="2" id="KW-0472">Membrane</keyword>
<dbReference type="RefSeq" id="WP_143132433.1">
    <property type="nucleotide sequence ID" value="NZ_FOWC01000003.1"/>
</dbReference>
<feature type="compositionally biased region" description="Basic and acidic residues" evidence="1">
    <location>
        <begin position="115"/>
        <end position="124"/>
    </location>
</feature>
<proteinExistence type="predicted"/>
<evidence type="ECO:0000313" key="3">
    <source>
        <dbReference type="EMBL" id="SFO88113.1"/>
    </source>
</evidence>
<feature type="compositionally biased region" description="Basic and acidic residues" evidence="1">
    <location>
        <begin position="72"/>
        <end position="81"/>
    </location>
</feature>
<feature type="compositionally biased region" description="Basic and acidic residues" evidence="1">
    <location>
        <begin position="91"/>
        <end position="101"/>
    </location>
</feature>
<dbReference type="EMBL" id="FOWC01000003">
    <property type="protein sequence ID" value="SFO88113.1"/>
    <property type="molecule type" value="Genomic_DNA"/>
</dbReference>
<dbReference type="AlphaFoldDB" id="A0A1I5KT59"/>
<organism evidence="3 4">
    <name type="scientific">Amycolatopsis rubida</name>
    <dbReference type="NCBI Taxonomy" id="112413"/>
    <lineage>
        <taxon>Bacteria</taxon>
        <taxon>Bacillati</taxon>
        <taxon>Actinomycetota</taxon>
        <taxon>Actinomycetes</taxon>
        <taxon>Pseudonocardiales</taxon>
        <taxon>Pseudonocardiaceae</taxon>
        <taxon>Amycolatopsis</taxon>
    </lineage>
</organism>
<name>A0A1I5KT59_9PSEU</name>
<gene>
    <name evidence="3" type="ORF">SAMN05421854_103325</name>
</gene>
<feature type="region of interest" description="Disordered" evidence="1">
    <location>
        <begin position="70"/>
        <end position="130"/>
    </location>
</feature>
<accession>A0A1I5KT59</accession>
<dbReference type="STRING" id="112413.SAMN05421854_103325"/>
<evidence type="ECO:0000313" key="4">
    <source>
        <dbReference type="Proteomes" id="UP000199137"/>
    </source>
</evidence>
<keyword evidence="2" id="KW-0812">Transmembrane</keyword>
<evidence type="ECO:0000256" key="2">
    <source>
        <dbReference type="SAM" id="Phobius"/>
    </source>
</evidence>
<reference evidence="3 4" key="1">
    <citation type="submission" date="2016-10" db="EMBL/GenBank/DDBJ databases">
        <authorList>
            <person name="de Groot N.N."/>
        </authorList>
    </citation>
    <scope>NUCLEOTIDE SEQUENCE [LARGE SCALE GENOMIC DNA]</scope>
    <source>
        <strain evidence="3 4">DSM 44637</strain>
    </source>
</reference>
<sequence>MTNDVDYHALAVSAAILLLPIISTVVSIGGAAWIMRRTVQRIHALRDDAQRWRDETYALWQEVIADTAVQSKRSDEPERPLAVHNRTIGETSERPGRDAARHRITGPVTPQWPGRDLDAQDRLTYKGKRA</sequence>